<dbReference type="AlphaFoldDB" id="C0DVP6"/>
<gene>
    <name evidence="1" type="ORF">EIKCOROL_01434</name>
</gene>
<comment type="caution">
    <text evidence="1">The sequence shown here is derived from an EMBL/GenBank/DDBJ whole genome shotgun (WGS) entry which is preliminary data.</text>
</comment>
<evidence type="ECO:0000313" key="1">
    <source>
        <dbReference type="EMBL" id="EEG23919.1"/>
    </source>
</evidence>
<name>C0DVP6_EIKCO</name>
<dbReference type="PROSITE" id="PS51257">
    <property type="entry name" value="PROKAR_LIPOPROTEIN"/>
    <property type="match status" value="1"/>
</dbReference>
<organism evidence="1 2">
    <name type="scientific">Eikenella corrodens ATCC 23834</name>
    <dbReference type="NCBI Taxonomy" id="546274"/>
    <lineage>
        <taxon>Bacteria</taxon>
        <taxon>Pseudomonadati</taxon>
        <taxon>Pseudomonadota</taxon>
        <taxon>Betaproteobacteria</taxon>
        <taxon>Neisseriales</taxon>
        <taxon>Neisseriaceae</taxon>
        <taxon>Eikenella</taxon>
    </lineage>
</organism>
<proteinExistence type="predicted"/>
<protein>
    <submittedName>
        <fullName evidence="1">Uncharacterized protein</fullName>
    </submittedName>
</protein>
<accession>C0DVP6</accession>
<sequence length="43" mass="4874">MRFKACHFIFQVASLAYPGLKVRFQVSGSLFMFGCLAEPVCWS</sequence>
<reference evidence="1 2" key="1">
    <citation type="submission" date="2009-01" db="EMBL/GenBank/DDBJ databases">
        <authorList>
            <person name="Fulton L."/>
            <person name="Clifton S."/>
            <person name="Chinwalla A.T."/>
            <person name="Mitreva M."/>
            <person name="Sodergren E."/>
            <person name="Weinstock G."/>
            <person name="Clifton S."/>
            <person name="Dooling D.J."/>
            <person name="Fulton B."/>
            <person name="Minx P."/>
            <person name="Pepin K.H."/>
            <person name="Johnson M."/>
            <person name="Bhonagiri V."/>
            <person name="Nash W.E."/>
            <person name="Mardis E.R."/>
            <person name="Wilson R.K."/>
        </authorList>
    </citation>
    <scope>NUCLEOTIDE SEQUENCE [LARGE SCALE GENOMIC DNA]</scope>
    <source>
        <strain evidence="1 2">ATCC 23834</strain>
    </source>
</reference>
<dbReference type="Proteomes" id="UP000005837">
    <property type="component" value="Unassembled WGS sequence"/>
</dbReference>
<dbReference type="EMBL" id="ACEA01000023">
    <property type="protein sequence ID" value="EEG23919.1"/>
    <property type="molecule type" value="Genomic_DNA"/>
</dbReference>
<evidence type="ECO:0000313" key="2">
    <source>
        <dbReference type="Proteomes" id="UP000005837"/>
    </source>
</evidence>
<dbReference type="HOGENOM" id="CLU_3232945_0_0_4"/>